<name>A0A7G3ZMF7_9SACH</name>
<dbReference type="InterPro" id="IPR015080">
    <property type="entry name" value="DUF1892"/>
</dbReference>
<dbReference type="KEGG" id="tgb:HG536_0H00680"/>
<protein>
    <submittedName>
        <fullName evidence="1">Uncharacterized protein</fullName>
    </submittedName>
</protein>
<accession>A0A7G3ZMF7</accession>
<dbReference type="Pfam" id="PF08987">
    <property type="entry name" value="DUF1892"/>
    <property type="match status" value="1"/>
</dbReference>
<dbReference type="SUPFAM" id="SSF89975">
    <property type="entry name" value="Hypothetical protein Yml108w"/>
    <property type="match status" value="1"/>
</dbReference>
<dbReference type="RefSeq" id="XP_037141367.1">
    <property type="nucleotide sequence ID" value="XM_037285471.1"/>
</dbReference>
<keyword evidence="2" id="KW-1185">Reference proteome</keyword>
<dbReference type="OrthoDB" id="4035606at2759"/>
<organism evidence="1 2">
    <name type="scientific">Torulaspora globosa</name>
    <dbReference type="NCBI Taxonomy" id="48254"/>
    <lineage>
        <taxon>Eukaryota</taxon>
        <taxon>Fungi</taxon>
        <taxon>Dikarya</taxon>
        <taxon>Ascomycota</taxon>
        <taxon>Saccharomycotina</taxon>
        <taxon>Saccharomycetes</taxon>
        <taxon>Saccharomycetales</taxon>
        <taxon>Saccharomycetaceae</taxon>
        <taxon>Torulaspora</taxon>
    </lineage>
</organism>
<dbReference type="Proteomes" id="UP000515788">
    <property type="component" value="Chromosome 8"/>
</dbReference>
<evidence type="ECO:0000313" key="1">
    <source>
        <dbReference type="EMBL" id="QLL34693.1"/>
    </source>
</evidence>
<dbReference type="Gene3D" id="3.10.20.250">
    <property type="entry name" value="YML108W-like"/>
    <property type="match status" value="1"/>
</dbReference>
<reference evidence="1 2" key="1">
    <citation type="submission" date="2020-06" db="EMBL/GenBank/DDBJ databases">
        <title>The yeast mating-type switching endonuclease HO is a domesticated member of an unorthodox homing genetic element family.</title>
        <authorList>
            <person name="Coughlan A.Y."/>
            <person name="Lombardi L."/>
            <person name="Braun-Galleani S."/>
            <person name="Martos A.R."/>
            <person name="Galeote V."/>
            <person name="Bigey F."/>
            <person name="Dequin S."/>
            <person name="Byrne K.P."/>
            <person name="Wolfe K.H."/>
        </authorList>
    </citation>
    <scope>NUCLEOTIDE SEQUENCE [LARGE SCALE GENOMIC DNA]</scope>
    <source>
        <strain evidence="1 2">CBS764</strain>
    </source>
</reference>
<sequence length="148" mass="17013">MVVPDEYVATELKNLEDILHGRPIHSRLHQTIASLPDHCGTMGDNDNLYHMIILLEEAMEADEPAEGSDEQETKKIHEFVEELVLPFTVDELDALNKWFDKFDEDICIPNEGHIKYEITSDGMMVLILDKEYEHLITNVRDFVEANSS</sequence>
<evidence type="ECO:0000313" key="2">
    <source>
        <dbReference type="Proteomes" id="UP000515788"/>
    </source>
</evidence>
<gene>
    <name evidence="1" type="ORF">HG536_0H00680</name>
</gene>
<dbReference type="InterPro" id="IPR035946">
    <property type="entry name" value="YML108W-like_sf"/>
</dbReference>
<proteinExistence type="predicted"/>
<dbReference type="GeneID" id="59327959"/>
<dbReference type="AlphaFoldDB" id="A0A7G3ZMF7"/>
<dbReference type="EMBL" id="CP059253">
    <property type="protein sequence ID" value="QLL34693.1"/>
    <property type="molecule type" value="Genomic_DNA"/>
</dbReference>